<dbReference type="PIRSF" id="PIRSF005902">
    <property type="entry name" value="DNase_TatD"/>
    <property type="match status" value="1"/>
</dbReference>
<dbReference type="PANTHER" id="PTHR46124:SF4">
    <property type="entry name" value="HYDROLASE TATD"/>
    <property type="match status" value="1"/>
</dbReference>
<evidence type="ECO:0000313" key="2">
    <source>
        <dbReference type="EMBL" id="MFC4665605.1"/>
    </source>
</evidence>
<sequence>MIVDTHTHIFEPEFDADRDEVVKRALEEGVKLMILPNIAEDSVSRLYNTHAQYPECTKMAMGLHPTSVKDAYLSQLQSIEKELSKHEFVAIGEVGMDLYWDKSLQKQQEEALKVQAKWAEQLNLPLILHTRDAVLQTLDIVMAVAPNVKGVFHSFTGTEEELDEILKYPNFMVGINGVLTFKKSHLPQFIHKVPTDRLLVETDAPYLAPVPNRGKRNEPAFVVSVVNKIAEIYNLDISDLKNMLVENTNRLFALNLSPVLGNNDPK</sequence>
<dbReference type="NCBIfam" id="TIGR00010">
    <property type="entry name" value="YchF/TatD family DNA exonuclease"/>
    <property type="match status" value="1"/>
</dbReference>
<evidence type="ECO:0000313" key="3">
    <source>
        <dbReference type="Proteomes" id="UP001596020"/>
    </source>
</evidence>
<dbReference type="InterPro" id="IPR001130">
    <property type="entry name" value="TatD-like"/>
</dbReference>
<dbReference type="InterPro" id="IPR015991">
    <property type="entry name" value="TatD/YcfH-like"/>
</dbReference>
<organism evidence="2 3">
    <name type="scientific">Falsiporphyromonas endometrii</name>
    <dbReference type="NCBI Taxonomy" id="1387297"/>
    <lineage>
        <taxon>Bacteria</taxon>
        <taxon>Pseudomonadati</taxon>
        <taxon>Bacteroidota</taxon>
        <taxon>Bacteroidia</taxon>
        <taxon>Bacteroidales</taxon>
        <taxon>Porphyromonadaceae</taxon>
        <taxon>Falsiporphyromonas</taxon>
    </lineage>
</organism>
<dbReference type="Proteomes" id="UP001596020">
    <property type="component" value="Unassembled WGS sequence"/>
</dbReference>
<reference evidence="3" key="1">
    <citation type="journal article" date="2019" name="Int. J. Syst. Evol. Microbiol.">
        <title>The Global Catalogue of Microorganisms (GCM) 10K type strain sequencing project: providing services to taxonomists for standard genome sequencing and annotation.</title>
        <authorList>
            <consortium name="The Broad Institute Genomics Platform"/>
            <consortium name="The Broad Institute Genome Sequencing Center for Infectious Disease"/>
            <person name="Wu L."/>
            <person name="Ma J."/>
        </authorList>
    </citation>
    <scope>NUCLEOTIDE SEQUENCE [LARGE SCALE GENOMIC DNA]</scope>
    <source>
        <strain evidence="3">CGMCC 4.7357</strain>
    </source>
</reference>
<dbReference type="EC" id="3.1.-.-" evidence="2"/>
<keyword evidence="3" id="KW-1185">Reference proteome</keyword>
<dbReference type="InterPro" id="IPR032466">
    <property type="entry name" value="Metal_Hydrolase"/>
</dbReference>
<evidence type="ECO:0000256" key="1">
    <source>
        <dbReference type="ARBA" id="ARBA00022723"/>
    </source>
</evidence>
<dbReference type="RefSeq" id="WP_380077899.1">
    <property type="nucleotide sequence ID" value="NZ_JBHSGO010000049.1"/>
</dbReference>
<dbReference type="EMBL" id="JBHSGO010000049">
    <property type="protein sequence ID" value="MFC4665605.1"/>
    <property type="molecule type" value="Genomic_DNA"/>
</dbReference>
<accession>A0ABV9K617</accession>
<keyword evidence="1" id="KW-0479">Metal-binding</keyword>
<keyword evidence="2" id="KW-0378">Hydrolase</keyword>
<dbReference type="CDD" id="cd01310">
    <property type="entry name" value="TatD_DNAse"/>
    <property type="match status" value="1"/>
</dbReference>
<comment type="caution">
    <text evidence="2">The sequence shown here is derived from an EMBL/GenBank/DDBJ whole genome shotgun (WGS) entry which is preliminary data.</text>
</comment>
<protein>
    <submittedName>
        <fullName evidence="2">TatD family hydrolase</fullName>
        <ecNumber evidence="2">3.1.-.-</ecNumber>
    </submittedName>
</protein>
<gene>
    <name evidence="2" type="ORF">ACFO3G_03095</name>
</gene>
<dbReference type="Pfam" id="PF01026">
    <property type="entry name" value="TatD_DNase"/>
    <property type="match status" value="1"/>
</dbReference>
<proteinExistence type="predicted"/>
<dbReference type="PANTHER" id="PTHR46124">
    <property type="entry name" value="D-AMINOACYL-TRNA DEACYLASE"/>
    <property type="match status" value="1"/>
</dbReference>
<dbReference type="GO" id="GO:0016787">
    <property type="term" value="F:hydrolase activity"/>
    <property type="evidence" value="ECO:0007669"/>
    <property type="project" value="UniProtKB-KW"/>
</dbReference>
<dbReference type="SUPFAM" id="SSF51556">
    <property type="entry name" value="Metallo-dependent hydrolases"/>
    <property type="match status" value="1"/>
</dbReference>
<dbReference type="Gene3D" id="3.20.20.140">
    <property type="entry name" value="Metal-dependent hydrolases"/>
    <property type="match status" value="1"/>
</dbReference>
<name>A0ABV9K617_9PORP</name>